<dbReference type="HOGENOM" id="CLU_2971372_0_0_9"/>
<dbReference type="STRING" id="537013.CLOSTMETH_00922"/>
<organism evidence="1 2">
    <name type="scientific">[Clostridium] methylpentosum DSM 5476</name>
    <dbReference type="NCBI Taxonomy" id="537013"/>
    <lineage>
        <taxon>Bacteria</taxon>
        <taxon>Bacillati</taxon>
        <taxon>Bacillota</taxon>
        <taxon>Clostridia</taxon>
        <taxon>Eubacteriales</taxon>
        <taxon>Oscillospiraceae</taxon>
        <taxon>Oscillospiraceae incertae sedis</taxon>
    </lineage>
</organism>
<evidence type="ECO:0000313" key="2">
    <source>
        <dbReference type="Proteomes" id="UP000003340"/>
    </source>
</evidence>
<dbReference type="Proteomes" id="UP000003340">
    <property type="component" value="Unassembled WGS sequence"/>
</dbReference>
<reference evidence="1 2" key="1">
    <citation type="submission" date="2009-01" db="EMBL/GenBank/DDBJ databases">
        <authorList>
            <person name="Fulton L."/>
            <person name="Clifton S."/>
            <person name="Fulton B."/>
            <person name="Xu J."/>
            <person name="Minx P."/>
            <person name="Pepin K.H."/>
            <person name="Johnson M."/>
            <person name="Bhonagiri V."/>
            <person name="Nash W.E."/>
            <person name="Mardis E.R."/>
            <person name="Wilson R.K."/>
        </authorList>
    </citation>
    <scope>NUCLEOTIDE SEQUENCE [LARGE SCALE GENOMIC DNA]</scope>
    <source>
        <strain evidence="1 2">DSM 5476</strain>
    </source>
</reference>
<dbReference type="EMBL" id="ACEC01000035">
    <property type="protein sequence ID" value="EEG31376.1"/>
    <property type="molecule type" value="Genomic_DNA"/>
</dbReference>
<protein>
    <submittedName>
        <fullName evidence="1">Uncharacterized protein</fullName>
    </submittedName>
</protein>
<gene>
    <name evidence="1" type="ORF">CLOSTMETH_00922</name>
</gene>
<reference evidence="1 2" key="2">
    <citation type="submission" date="2009-02" db="EMBL/GenBank/DDBJ databases">
        <title>Draft genome sequence of Clostridium methylpentosum (DSM 5476).</title>
        <authorList>
            <person name="Sudarsanam P."/>
            <person name="Ley R."/>
            <person name="Guruge J."/>
            <person name="Turnbaugh P.J."/>
            <person name="Mahowald M."/>
            <person name="Liep D."/>
            <person name="Gordon J."/>
        </authorList>
    </citation>
    <scope>NUCLEOTIDE SEQUENCE [LARGE SCALE GENOMIC DNA]</scope>
    <source>
        <strain evidence="1 2">DSM 5476</strain>
    </source>
</reference>
<name>C0EAQ8_9FIRM</name>
<sequence length="58" mass="7190">MCFLEEVLRRSRWQFFLQSKISLLTRSRKLKRIDVVMKLRQNPDQINKNQKEWVRQGI</sequence>
<accession>C0EAQ8</accession>
<evidence type="ECO:0000313" key="1">
    <source>
        <dbReference type="EMBL" id="EEG31376.1"/>
    </source>
</evidence>
<comment type="caution">
    <text evidence="1">The sequence shown here is derived from an EMBL/GenBank/DDBJ whole genome shotgun (WGS) entry which is preliminary data.</text>
</comment>
<dbReference type="AlphaFoldDB" id="C0EAQ8"/>
<keyword evidence="2" id="KW-1185">Reference proteome</keyword>
<proteinExistence type="predicted"/>